<name>A0A916SU83_9SPHN</name>
<dbReference type="GO" id="GO:0005829">
    <property type="term" value="C:cytosol"/>
    <property type="evidence" value="ECO:0007669"/>
    <property type="project" value="TreeGrafter"/>
</dbReference>
<dbReference type="SUPFAM" id="SSF54637">
    <property type="entry name" value="Thioesterase/thiol ester dehydrase-isomerase"/>
    <property type="match status" value="1"/>
</dbReference>
<dbReference type="InterPro" id="IPR006683">
    <property type="entry name" value="Thioestr_dom"/>
</dbReference>
<dbReference type="GO" id="GO:0006637">
    <property type="term" value="P:acyl-CoA metabolic process"/>
    <property type="evidence" value="ECO:0007669"/>
    <property type="project" value="TreeGrafter"/>
</dbReference>
<dbReference type="CDD" id="cd03442">
    <property type="entry name" value="BFIT_BACH"/>
    <property type="match status" value="1"/>
</dbReference>
<evidence type="ECO:0000313" key="6">
    <source>
        <dbReference type="EMBL" id="GGB16987.1"/>
    </source>
</evidence>
<feature type="region of interest" description="Disordered" evidence="4">
    <location>
        <begin position="120"/>
        <end position="141"/>
    </location>
</feature>
<dbReference type="GO" id="GO:0009062">
    <property type="term" value="P:fatty acid catabolic process"/>
    <property type="evidence" value="ECO:0007669"/>
    <property type="project" value="TreeGrafter"/>
</dbReference>
<gene>
    <name evidence="6" type="ORF">GCM10011380_03080</name>
</gene>
<organism evidence="6 7">
    <name type="scientific">Sphingomonas metalli</name>
    <dbReference type="NCBI Taxonomy" id="1779358"/>
    <lineage>
        <taxon>Bacteria</taxon>
        <taxon>Pseudomonadati</taxon>
        <taxon>Pseudomonadota</taxon>
        <taxon>Alphaproteobacteria</taxon>
        <taxon>Sphingomonadales</taxon>
        <taxon>Sphingomonadaceae</taxon>
        <taxon>Sphingomonas</taxon>
    </lineage>
</organism>
<feature type="domain" description="HotDog ACOT-type" evidence="5">
    <location>
        <begin position="9"/>
        <end position="121"/>
    </location>
</feature>
<evidence type="ECO:0000313" key="7">
    <source>
        <dbReference type="Proteomes" id="UP000623067"/>
    </source>
</evidence>
<dbReference type="InterPro" id="IPR040170">
    <property type="entry name" value="Cytosol_ACT"/>
</dbReference>
<comment type="caution">
    <text evidence="6">The sequence shown here is derived from an EMBL/GenBank/DDBJ whole genome shotgun (WGS) entry which is preliminary data.</text>
</comment>
<dbReference type="GO" id="GO:0052816">
    <property type="term" value="F:long-chain fatty acyl-CoA hydrolase activity"/>
    <property type="evidence" value="ECO:0007669"/>
    <property type="project" value="TreeGrafter"/>
</dbReference>
<proteinExistence type="inferred from homology"/>
<sequence length="141" mass="15652">MLHPEEMPPEGLPAVRVIAMPADTNPYGDIFGGWLMSMMDSAAGSVASRHSHGRAVTIAVEGMTFHRPVVVGDEVSVYAQLVRVGRTSMTIEVESWRRARHDDRSYKVTEAKFTFVAIGEDRQPRRVPPLPPSEQQEPIRG</sequence>
<dbReference type="PROSITE" id="PS51770">
    <property type="entry name" value="HOTDOG_ACOT"/>
    <property type="match status" value="1"/>
</dbReference>
<comment type="similarity">
    <text evidence="1">Belongs to the acyl coenzyme A hydrolase family.</text>
</comment>
<accession>A0A916SU83</accession>
<keyword evidence="2 3" id="KW-0378">Hydrolase</keyword>
<evidence type="ECO:0000256" key="2">
    <source>
        <dbReference type="ARBA" id="ARBA00022801"/>
    </source>
</evidence>
<dbReference type="Gene3D" id="3.10.129.10">
    <property type="entry name" value="Hotdog Thioesterase"/>
    <property type="match status" value="1"/>
</dbReference>
<dbReference type="InterPro" id="IPR029069">
    <property type="entry name" value="HotDog_dom_sf"/>
</dbReference>
<evidence type="ECO:0000259" key="5">
    <source>
        <dbReference type="PROSITE" id="PS51770"/>
    </source>
</evidence>
<evidence type="ECO:0000256" key="3">
    <source>
        <dbReference type="PROSITE-ProRule" id="PRU01106"/>
    </source>
</evidence>
<dbReference type="PANTHER" id="PTHR11049">
    <property type="entry name" value="ACYL COENZYME A THIOESTER HYDROLASE"/>
    <property type="match status" value="1"/>
</dbReference>
<dbReference type="AlphaFoldDB" id="A0A916SU83"/>
<keyword evidence="7" id="KW-1185">Reference proteome</keyword>
<evidence type="ECO:0000256" key="4">
    <source>
        <dbReference type="SAM" id="MobiDB-lite"/>
    </source>
</evidence>
<reference evidence="6" key="2">
    <citation type="submission" date="2020-09" db="EMBL/GenBank/DDBJ databases">
        <authorList>
            <person name="Sun Q."/>
            <person name="Zhou Y."/>
        </authorList>
    </citation>
    <scope>NUCLEOTIDE SEQUENCE</scope>
    <source>
        <strain evidence="6">CGMCC 1.15330</strain>
    </source>
</reference>
<reference evidence="6" key="1">
    <citation type="journal article" date="2014" name="Int. J. Syst. Evol. Microbiol.">
        <title>Complete genome sequence of Corynebacterium casei LMG S-19264T (=DSM 44701T), isolated from a smear-ripened cheese.</title>
        <authorList>
            <consortium name="US DOE Joint Genome Institute (JGI-PGF)"/>
            <person name="Walter F."/>
            <person name="Albersmeier A."/>
            <person name="Kalinowski J."/>
            <person name="Ruckert C."/>
        </authorList>
    </citation>
    <scope>NUCLEOTIDE SEQUENCE</scope>
    <source>
        <strain evidence="6">CGMCC 1.15330</strain>
    </source>
</reference>
<dbReference type="Pfam" id="PF03061">
    <property type="entry name" value="4HBT"/>
    <property type="match status" value="1"/>
</dbReference>
<dbReference type="InterPro" id="IPR033120">
    <property type="entry name" value="HOTDOG_ACOT"/>
</dbReference>
<dbReference type="RefSeq" id="WP_188656862.1">
    <property type="nucleotide sequence ID" value="NZ_BMIH01000001.1"/>
</dbReference>
<evidence type="ECO:0000256" key="1">
    <source>
        <dbReference type="ARBA" id="ARBA00010458"/>
    </source>
</evidence>
<dbReference type="EMBL" id="BMIH01000001">
    <property type="protein sequence ID" value="GGB16987.1"/>
    <property type="molecule type" value="Genomic_DNA"/>
</dbReference>
<protein>
    <submittedName>
        <fullName evidence="6">Acyl-CoA thioesterase</fullName>
    </submittedName>
</protein>
<dbReference type="PANTHER" id="PTHR11049:SF5">
    <property type="entry name" value="ACYL-COA THIOESTER HYDROLASE YCIA"/>
    <property type="match status" value="1"/>
</dbReference>
<dbReference type="Proteomes" id="UP000623067">
    <property type="component" value="Unassembled WGS sequence"/>
</dbReference>